<keyword evidence="4 9" id="KW-0812">Transmembrane</keyword>
<comment type="similarity">
    <text evidence="2">Belongs to the EMC6 family.</text>
</comment>
<evidence type="ECO:0000256" key="6">
    <source>
        <dbReference type="ARBA" id="ARBA00022989"/>
    </source>
</evidence>
<dbReference type="InterPro" id="IPR008504">
    <property type="entry name" value="Emc6"/>
</dbReference>
<evidence type="ECO:0000256" key="4">
    <source>
        <dbReference type="ARBA" id="ARBA00022692"/>
    </source>
</evidence>
<dbReference type="AlphaFoldDB" id="A0A061HB38"/>
<dbReference type="EMBL" id="KE361637">
    <property type="protein sequence ID" value="EPQ27811.1"/>
    <property type="molecule type" value="Genomic_DNA"/>
</dbReference>
<keyword evidence="6 9" id="KW-1133">Transmembrane helix</keyword>
<proteinExistence type="inferred from homology"/>
<dbReference type="HOGENOM" id="CLU_1750482_0_0_1"/>
<dbReference type="eggNOG" id="ENOG502SBMH">
    <property type="taxonomic scope" value="Eukaryota"/>
</dbReference>
<evidence type="ECO:0000256" key="9">
    <source>
        <dbReference type="SAM" id="Phobius"/>
    </source>
</evidence>
<evidence type="ECO:0000313" key="10">
    <source>
        <dbReference type="EMBL" id="EPQ27811.1"/>
    </source>
</evidence>
<evidence type="ECO:0000256" key="1">
    <source>
        <dbReference type="ARBA" id="ARBA00004477"/>
    </source>
</evidence>
<protein>
    <recommendedName>
        <fullName evidence="3">ER membrane protein complex subunit 6</fullName>
    </recommendedName>
</protein>
<dbReference type="RefSeq" id="XP_007880273.1">
    <property type="nucleotide sequence ID" value="XM_007882082.1"/>
</dbReference>
<sequence>MATEVQEQAEQLRLQSYYPENVAHNAQQFYYIRSTSLSIAGSVAGILGLTNFSGLYLYALSLVVTNILILTINAKSTPQRYFVQPFSSPSSSSSPNAAPGKGAARKAATSEKWGTKQVVSTLFDGAQENGFSFVLWWTFWFAVVHVYD</sequence>
<name>A0A061HB38_9BASI</name>
<dbReference type="PANTHER" id="PTHR20994">
    <property type="entry name" value="ER MEMBRANE PROTEIN COMPLEX SUBUNIT 6"/>
    <property type="match status" value="1"/>
</dbReference>
<evidence type="ECO:0000256" key="3">
    <source>
        <dbReference type="ARBA" id="ARBA00020827"/>
    </source>
</evidence>
<keyword evidence="5" id="KW-0256">Endoplasmic reticulum</keyword>
<gene>
    <name evidence="10" type="ORF">PFL1_04556</name>
</gene>
<dbReference type="GO" id="GO:0072546">
    <property type="term" value="C:EMC complex"/>
    <property type="evidence" value="ECO:0007669"/>
    <property type="project" value="InterPro"/>
</dbReference>
<organism evidence="10 11">
    <name type="scientific">Pseudozyma flocculosa PF-1</name>
    <dbReference type="NCBI Taxonomy" id="1277687"/>
    <lineage>
        <taxon>Eukaryota</taxon>
        <taxon>Fungi</taxon>
        <taxon>Dikarya</taxon>
        <taxon>Basidiomycota</taxon>
        <taxon>Ustilaginomycotina</taxon>
        <taxon>Ustilaginomycetes</taxon>
        <taxon>Ustilaginales</taxon>
        <taxon>Ustilaginaceae</taxon>
        <taxon>Pseudozyma</taxon>
    </lineage>
</organism>
<feature type="region of interest" description="Disordered" evidence="8">
    <location>
        <begin position="86"/>
        <end position="109"/>
    </location>
</feature>
<evidence type="ECO:0000256" key="5">
    <source>
        <dbReference type="ARBA" id="ARBA00022824"/>
    </source>
</evidence>
<dbReference type="PANTHER" id="PTHR20994:SF0">
    <property type="entry name" value="ER MEMBRANE PROTEIN COMPLEX SUBUNIT 6"/>
    <property type="match status" value="1"/>
</dbReference>
<reference evidence="10 11" key="1">
    <citation type="journal article" date="2013" name="Plant Cell">
        <title>The transition from a phytopathogenic smut ancestor to an anamorphic biocontrol agent deciphered by comparative whole-genome analysis.</title>
        <authorList>
            <person name="Lefebvre F."/>
            <person name="Joly D.L."/>
            <person name="Labbe C."/>
            <person name="Teichmann B."/>
            <person name="Linning R."/>
            <person name="Belzile F."/>
            <person name="Bakkeren G."/>
            <person name="Belanger R.R."/>
        </authorList>
    </citation>
    <scope>NUCLEOTIDE SEQUENCE [LARGE SCALE GENOMIC DNA]</scope>
    <source>
        <strain evidence="10 11">PF-1</strain>
    </source>
</reference>
<dbReference type="KEGG" id="pfp:PFL1_04556"/>
<evidence type="ECO:0000256" key="8">
    <source>
        <dbReference type="SAM" id="MobiDB-lite"/>
    </source>
</evidence>
<evidence type="ECO:0000256" key="7">
    <source>
        <dbReference type="ARBA" id="ARBA00023136"/>
    </source>
</evidence>
<dbReference type="Proteomes" id="UP000053664">
    <property type="component" value="Unassembled WGS sequence"/>
</dbReference>
<dbReference type="GO" id="GO:0000045">
    <property type="term" value="P:autophagosome assembly"/>
    <property type="evidence" value="ECO:0007669"/>
    <property type="project" value="TreeGrafter"/>
</dbReference>
<feature type="compositionally biased region" description="Low complexity" evidence="8">
    <location>
        <begin position="87"/>
        <end position="107"/>
    </location>
</feature>
<feature type="transmembrane region" description="Helical" evidence="9">
    <location>
        <begin position="55"/>
        <end position="74"/>
    </location>
</feature>
<comment type="subcellular location">
    <subcellularLocation>
        <location evidence="1">Endoplasmic reticulum membrane</location>
        <topology evidence="1">Multi-pass membrane protein</topology>
    </subcellularLocation>
</comment>
<dbReference type="GO" id="GO:0034975">
    <property type="term" value="P:protein folding in endoplasmic reticulum"/>
    <property type="evidence" value="ECO:0007669"/>
    <property type="project" value="TreeGrafter"/>
</dbReference>
<evidence type="ECO:0000256" key="2">
    <source>
        <dbReference type="ARBA" id="ARBA00009436"/>
    </source>
</evidence>
<dbReference type="InterPro" id="IPR029008">
    <property type="entry name" value="EMC6-like"/>
</dbReference>
<dbReference type="Pfam" id="PF07019">
    <property type="entry name" value="EMC6"/>
    <property type="match status" value="1"/>
</dbReference>
<feature type="transmembrane region" description="Helical" evidence="9">
    <location>
        <begin position="30"/>
        <end position="49"/>
    </location>
</feature>
<evidence type="ECO:0000313" key="11">
    <source>
        <dbReference type="Proteomes" id="UP000053664"/>
    </source>
</evidence>
<dbReference type="GeneID" id="19318657"/>
<keyword evidence="7 9" id="KW-0472">Membrane</keyword>
<accession>A0A061HB38</accession>
<dbReference type="OrthoDB" id="16510at2759"/>